<evidence type="ECO:0000256" key="5">
    <source>
        <dbReference type="ARBA" id="ARBA00023136"/>
    </source>
</evidence>
<sequence>MATRLILRWLVTVALLGLVLSLLDTGALQASLARLSVPFIVLMLAVSVVQVALSAWRWWYTARRLGVSLSYPVAIREYYLAGFLNQVLPGGVMGDVNRAWRHARAPVGEPLSGNATRATRAIVHAVMLERLSGQLVLLPVAVLAMAALWLSGRFELQAAYAGTSLSAGAGMVALVLAGVGASFMLRRKNGGRLRSYLRNLGADLRKAFYGWRNACLQCLTSLLVLGTYLAVFLLLAADMDVLGQGVSPWMLAGLCVLLLLAMAVPVTISGWGVREGAAALLWPLAGLPAEQGVALSVGYGAMVFLASLPGALVLVSGR</sequence>
<gene>
    <name evidence="7" type="ORF">B9Q17_03900</name>
</gene>
<accession>A0A7Z1DWI5</accession>
<proteinExistence type="predicted"/>
<keyword evidence="2" id="KW-1003">Cell membrane</keyword>
<feature type="transmembrane region" description="Helical" evidence="6">
    <location>
        <begin position="158"/>
        <end position="185"/>
    </location>
</feature>
<dbReference type="PANTHER" id="PTHR40277:SF1">
    <property type="entry name" value="BLL5419 PROTEIN"/>
    <property type="match status" value="1"/>
</dbReference>
<comment type="caution">
    <text evidence="7">The sequence shown here is derived from an EMBL/GenBank/DDBJ whole genome shotgun (WGS) entry which is preliminary data.</text>
</comment>
<protein>
    <recommendedName>
        <fullName evidence="9">Flippase-like domain-containing protein</fullName>
    </recommendedName>
</protein>
<feature type="transmembrane region" description="Helical" evidence="6">
    <location>
        <begin position="249"/>
        <end position="273"/>
    </location>
</feature>
<keyword evidence="5 6" id="KW-0472">Membrane</keyword>
<keyword evidence="8" id="KW-1185">Reference proteome</keyword>
<feature type="transmembrane region" description="Helical" evidence="6">
    <location>
        <begin position="214"/>
        <end position="237"/>
    </location>
</feature>
<dbReference type="Pfam" id="PF03706">
    <property type="entry name" value="LPG_synthase_TM"/>
    <property type="match status" value="1"/>
</dbReference>
<evidence type="ECO:0000313" key="8">
    <source>
        <dbReference type="Proteomes" id="UP000216984"/>
    </source>
</evidence>
<dbReference type="RefSeq" id="WP_094624132.1">
    <property type="nucleotide sequence ID" value="NZ_NEFY01000002.1"/>
</dbReference>
<evidence type="ECO:0000256" key="3">
    <source>
        <dbReference type="ARBA" id="ARBA00022692"/>
    </source>
</evidence>
<dbReference type="EMBL" id="NEFY01000002">
    <property type="protein sequence ID" value="OZC37274.1"/>
    <property type="molecule type" value="Genomic_DNA"/>
</dbReference>
<dbReference type="AlphaFoldDB" id="A0A7Z1DWI5"/>
<evidence type="ECO:0008006" key="9">
    <source>
        <dbReference type="Google" id="ProtNLM"/>
    </source>
</evidence>
<name>A0A7Z1DWI5_9GAMM</name>
<evidence type="ECO:0000256" key="4">
    <source>
        <dbReference type="ARBA" id="ARBA00022989"/>
    </source>
</evidence>
<keyword evidence="3 6" id="KW-0812">Transmembrane</keyword>
<organism evidence="7 8">
    <name type="scientific">Marinobacter vinifirmus</name>
    <dbReference type="NCBI Taxonomy" id="355591"/>
    <lineage>
        <taxon>Bacteria</taxon>
        <taxon>Pseudomonadati</taxon>
        <taxon>Pseudomonadota</taxon>
        <taxon>Gammaproteobacteria</taxon>
        <taxon>Pseudomonadales</taxon>
        <taxon>Marinobacteraceae</taxon>
        <taxon>Marinobacter</taxon>
    </lineage>
</organism>
<dbReference type="InterPro" id="IPR022791">
    <property type="entry name" value="L-PG_synthase/AglD"/>
</dbReference>
<evidence type="ECO:0000256" key="6">
    <source>
        <dbReference type="SAM" id="Phobius"/>
    </source>
</evidence>
<feature type="transmembrane region" description="Helical" evidence="6">
    <location>
        <begin position="293"/>
        <end position="315"/>
    </location>
</feature>
<reference evidence="7 8" key="1">
    <citation type="submission" date="2017-06" db="EMBL/GenBank/DDBJ databases">
        <title>Draft genome sequence of the halophilic bacterium Marinobacter vinifirmus FB1.</title>
        <authorList>
            <person name="Stepanov V.G."/>
            <person name="Roberts D.J."/>
            <person name="Fox G.E."/>
        </authorList>
    </citation>
    <scope>NUCLEOTIDE SEQUENCE [LARGE SCALE GENOMIC DNA]</scope>
    <source>
        <strain evidence="7 8">FB1</strain>
    </source>
</reference>
<dbReference type="PANTHER" id="PTHR40277">
    <property type="entry name" value="BLL5419 PROTEIN"/>
    <property type="match status" value="1"/>
</dbReference>
<dbReference type="GO" id="GO:0005886">
    <property type="term" value="C:plasma membrane"/>
    <property type="evidence" value="ECO:0007669"/>
    <property type="project" value="UniProtKB-SubCell"/>
</dbReference>
<evidence type="ECO:0000256" key="1">
    <source>
        <dbReference type="ARBA" id="ARBA00004651"/>
    </source>
</evidence>
<comment type="subcellular location">
    <subcellularLocation>
        <location evidence="1">Cell membrane</location>
        <topology evidence="1">Multi-pass membrane protein</topology>
    </subcellularLocation>
</comment>
<keyword evidence="4 6" id="KW-1133">Transmembrane helix</keyword>
<dbReference type="Proteomes" id="UP000216984">
    <property type="component" value="Unassembled WGS sequence"/>
</dbReference>
<feature type="transmembrane region" description="Helical" evidence="6">
    <location>
        <begin position="39"/>
        <end position="60"/>
    </location>
</feature>
<evidence type="ECO:0000313" key="7">
    <source>
        <dbReference type="EMBL" id="OZC37274.1"/>
    </source>
</evidence>
<feature type="transmembrane region" description="Helical" evidence="6">
    <location>
        <begin position="135"/>
        <end position="152"/>
    </location>
</feature>
<evidence type="ECO:0000256" key="2">
    <source>
        <dbReference type="ARBA" id="ARBA00022475"/>
    </source>
</evidence>